<dbReference type="InterPro" id="IPR051531">
    <property type="entry name" value="N-acetyltransferase"/>
</dbReference>
<organism evidence="5">
    <name type="scientific">freshwater metagenome</name>
    <dbReference type="NCBI Taxonomy" id="449393"/>
    <lineage>
        <taxon>unclassified sequences</taxon>
        <taxon>metagenomes</taxon>
        <taxon>ecological metagenomes</taxon>
    </lineage>
</organism>
<gene>
    <name evidence="5" type="ORF">UFOPK1931_00413</name>
</gene>
<reference evidence="5" key="1">
    <citation type="submission" date="2020-05" db="EMBL/GenBank/DDBJ databases">
        <authorList>
            <person name="Chiriac C."/>
            <person name="Salcher M."/>
            <person name="Ghai R."/>
            <person name="Kavagutti S V."/>
        </authorList>
    </citation>
    <scope>NUCLEOTIDE SEQUENCE</scope>
</reference>
<dbReference type="InterPro" id="IPR016181">
    <property type="entry name" value="Acyl_CoA_acyltransferase"/>
</dbReference>
<feature type="domain" description="N-acetyltransferase" evidence="4">
    <location>
        <begin position="12"/>
        <end position="179"/>
    </location>
</feature>
<dbReference type="PANTHER" id="PTHR43792:SF8">
    <property type="entry name" value="[RIBOSOMAL PROTEIN US5]-ALANINE N-ACETYLTRANSFERASE"/>
    <property type="match status" value="1"/>
</dbReference>
<dbReference type="InterPro" id="IPR000182">
    <property type="entry name" value="GNAT_dom"/>
</dbReference>
<dbReference type="PANTHER" id="PTHR43792">
    <property type="entry name" value="GNAT FAMILY, PUTATIVE (AFU_ORTHOLOGUE AFUA_3G00765)-RELATED-RELATED"/>
    <property type="match status" value="1"/>
</dbReference>
<protein>
    <submittedName>
        <fullName evidence="5">Unannotated protein</fullName>
    </submittedName>
</protein>
<evidence type="ECO:0000313" key="5">
    <source>
        <dbReference type="EMBL" id="CAB4619431.1"/>
    </source>
</evidence>
<dbReference type="AlphaFoldDB" id="A0A6J6HZC0"/>
<dbReference type="Gene3D" id="3.40.630.30">
    <property type="match status" value="1"/>
</dbReference>
<dbReference type="GO" id="GO:0008999">
    <property type="term" value="F:protein-N-terminal-alanine acetyltransferase activity"/>
    <property type="evidence" value="ECO:0007669"/>
    <property type="project" value="TreeGrafter"/>
</dbReference>
<dbReference type="Pfam" id="PF13302">
    <property type="entry name" value="Acetyltransf_3"/>
    <property type="match status" value="1"/>
</dbReference>
<keyword evidence="2" id="KW-0012">Acyltransferase</keyword>
<evidence type="ECO:0000256" key="3">
    <source>
        <dbReference type="ARBA" id="ARBA00038502"/>
    </source>
</evidence>
<sequence length="202" mass="22986">MATSPILTHDDLKLRVAKMRDSKELEKLILGNRDWLRPWEATNPHGPNSFDVRSQLRGLLRQLDDQSGMPFVIEVQGKLQGQLNVANVMYGSVSSAVLGYWVSPEVAGRGVMPTAVALVTDYLMDQVGLHRVEINIRPENVASLRVIQKLGFRYEGLKQRYIHINGDWRDHYVFALTKEELPEGLMKLFVNGATKTQKYPWN</sequence>
<evidence type="ECO:0000256" key="2">
    <source>
        <dbReference type="ARBA" id="ARBA00023315"/>
    </source>
</evidence>
<dbReference type="PROSITE" id="PS51186">
    <property type="entry name" value="GNAT"/>
    <property type="match status" value="1"/>
</dbReference>
<name>A0A6J6HZC0_9ZZZZ</name>
<dbReference type="EMBL" id="CAEZVE010000056">
    <property type="protein sequence ID" value="CAB4619431.1"/>
    <property type="molecule type" value="Genomic_DNA"/>
</dbReference>
<comment type="similarity">
    <text evidence="3">Belongs to the acetyltransferase family. RimJ subfamily.</text>
</comment>
<evidence type="ECO:0000256" key="1">
    <source>
        <dbReference type="ARBA" id="ARBA00022679"/>
    </source>
</evidence>
<dbReference type="SUPFAM" id="SSF55729">
    <property type="entry name" value="Acyl-CoA N-acyltransferases (Nat)"/>
    <property type="match status" value="1"/>
</dbReference>
<keyword evidence="1" id="KW-0808">Transferase</keyword>
<dbReference type="GO" id="GO:0005737">
    <property type="term" value="C:cytoplasm"/>
    <property type="evidence" value="ECO:0007669"/>
    <property type="project" value="TreeGrafter"/>
</dbReference>
<accession>A0A6J6HZC0</accession>
<proteinExistence type="inferred from homology"/>
<evidence type="ECO:0000259" key="4">
    <source>
        <dbReference type="PROSITE" id="PS51186"/>
    </source>
</evidence>